<dbReference type="RefSeq" id="WP_114351830.1">
    <property type="nucleotide sequence ID" value="NZ_QPJJ01000003.1"/>
</dbReference>
<keyword evidence="1" id="KW-0472">Membrane</keyword>
<evidence type="ECO:0000313" key="3">
    <source>
        <dbReference type="Proteomes" id="UP000252585"/>
    </source>
</evidence>
<dbReference type="OrthoDB" id="2965879at2"/>
<gene>
    <name evidence="2" type="ORF">DFR57_1033</name>
</gene>
<name>A0A368Y7C0_9BACI</name>
<feature type="transmembrane region" description="Helical" evidence="1">
    <location>
        <begin position="120"/>
        <end position="139"/>
    </location>
</feature>
<sequence>MQAKSIILFQKTLQSAVEFLVFFPVLLWFALFVLPVETQLIWLLGILFVGITSTIFRFIFLEKARWISLVIAIILAGIYAIFVMPSILAITSGFILAIVTGYRGLLYAENEGADVFPSRFMWALGLPIYFVSYIVYMRIEFLTPYLELIGLLGFLLLTVMLFATNRNHLKQETLSKKKEVGVSKDIKRQNYFYLILLLVAVTLITNFQIVQAAFFHAARSVIQGISWLVALLSSDEEVIMEEPEQGQMPAMPGAEESEPSLFAEIIEKILFTMGYALVIGIVLLFIFLLFKRARSFMKRVFAYMIRLFQDVFTKKHEKENNGEYTDEKEAMFNFKAWRDENKKKAQDLFSKMANRRRQFKKLSDPEKVRFLYKEMVKVENTYKPYFTAHESLAITENVPSVKELERLYDEVRYGDKELSVNEKEKIEQIWQELEAVRK</sequence>
<feature type="transmembrane region" description="Helical" evidence="1">
    <location>
        <begin position="40"/>
        <end position="59"/>
    </location>
</feature>
<evidence type="ECO:0000313" key="2">
    <source>
        <dbReference type="EMBL" id="RCW74707.1"/>
    </source>
</evidence>
<protein>
    <recommendedName>
        <fullName evidence="4">DUF4129 domain-containing protein</fullName>
    </recommendedName>
</protein>
<feature type="transmembrane region" description="Helical" evidence="1">
    <location>
        <begin position="12"/>
        <end position="34"/>
    </location>
</feature>
<feature type="transmembrane region" description="Helical" evidence="1">
    <location>
        <begin position="66"/>
        <end position="82"/>
    </location>
</feature>
<dbReference type="AlphaFoldDB" id="A0A368Y7C0"/>
<comment type="caution">
    <text evidence="2">The sequence shown here is derived from an EMBL/GenBank/DDBJ whole genome shotgun (WGS) entry which is preliminary data.</text>
</comment>
<organism evidence="2 3">
    <name type="scientific">Saliterribacillus persicus</name>
    <dbReference type="NCBI Taxonomy" id="930114"/>
    <lineage>
        <taxon>Bacteria</taxon>
        <taxon>Bacillati</taxon>
        <taxon>Bacillota</taxon>
        <taxon>Bacilli</taxon>
        <taxon>Bacillales</taxon>
        <taxon>Bacillaceae</taxon>
        <taxon>Saliterribacillus</taxon>
    </lineage>
</organism>
<feature type="transmembrane region" description="Helical" evidence="1">
    <location>
        <begin position="88"/>
        <end position="108"/>
    </location>
</feature>
<accession>A0A368Y7C0</accession>
<dbReference type="Proteomes" id="UP000252585">
    <property type="component" value="Unassembled WGS sequence"/>
</dbReference>
<feature type="transmembrane region" description="Helical" evidence="1">
    <location>
        <begin position="191"/>
        <end position="210"/>
    </location>
</feature>
<keyword evidence="1" id="KW-1133">Transmembrane helix</keyword>
<keyword evidence="1" id="KW-0812">Transmembrane</keyword>
<evidence type="ECO:0000256" key="1">
    <source>
        <dbReference type="SAM" id="Phobius"/>
    </source>
</evidence>
<feature type="transmembrane region" description="Helical" evidence="1">
    <location>
        <begin position="269"/>
        <end position="290"/>
    </location>
</feature>
<reference evidence="2 3" key="1">
    <citation type="submission" date="2018-07" db="EMBL/GenBank/DDBJ databases">
        <title>Genomic Encyclopedia of Type Strains, Phase IV (KMG-IV): sequencing the most valuable type-strain genomes for metagenomic binning, comparative biology and taxonomic classification.</title>
        <authorList>
            <person name="Goeker M."/>
        </authorList>
    </citation>
    <scope>NUCLEOTIDE SEQUENCE [LARGE SCALE GENOMIC DNA]</scope>
    <source>
        <strain evidence="2 3">DSM 27696</strain>
    </source>
</reference>
<dbReference type="EMBL" id="QPJJ01000003">
    <property type="protein sequence ID" value="RCW74707.1"/>
    <property type="molecule type" value="Genomic_DNA"/>
</dbReference>
<evidence type="ECO:0008006" key="4">
    <source>
        <dbReference type="Google" id="ProtNLM"/>
    </source>
</evidence>
<feature type="transmembrane region" description="Helical" evidence="1">
    <location>
        <begin position="145"/>
        <end position="163"/>
    </location>
</feature>
<proteinExistence type="predicted"/>
<keyword evidence="3" id="KW-1185">Reference proteome</keyword>